<dbReference type="PANTHER" id="PTHR32060:SF22">
    <property type="entry name" value="CARBOXYL-TERMINAL-PROCESSING PEPTIDASE 3, CHLOROPLASTIC"/>
    <property type="match status" value="1"/>
</dbReference>
<dbReference type="Gene3D" id="3.90.226.10">
    <property type="entry name" value="2-enoyl-CoA Hydratase, Chain A, domain 1"/>
    <property type="match status" value="1"/>
</dbReference>
<protein>
    <submittedName>
        <fullName evidence="1">Uncharacterized protein</fullName>
    </submittedName>
</protein>
<sequence length="413" mass="44417">MESVNTLGQVYLRPMGVFNNAMCYSSCEVFSGSIQGHGAGTIFGEDKQTGGGGAIAKELDPSLILGVTQVVRTGLYKGQIIEDAGIKTDTVFRPQWSDLQPDPTTNTQYDRIAASLARTGQENGQSRLHFVCEPFSIEKPINGFSLEVEAAVSTVGSALGNSQIIIVGKTAGKQVLKTKRNVRIIPDDDKYMEISTSGFTFTGLSDSVGLYQSPATAPGNGWNNLKGPWMIGNGVRYVENVRSSIEAFFMLPLAPRSILVSMSLSIPSPDVISSTCLSRAVTVLKTSSSDLRAVMSTKMFNGISGESMVVKETFPSPQRQKSFLLLSSLFLMRSLLNLLVLLSTRSLFLLLEIFCDTSSSTHPPSPTIQQQSPVHGSVHPLSPSTPVVGWTGTVEHESMGTRHDNRALGSTVS</sequence>
<dbReference type="Proteomes" id="UP001648503">
    <property type="component" value="Unassembled WGS sequence"/>
</dbReference>
<dbReference type="SUPFAM" id="SSF52096">
    <property type="entry name" value="ClpP/crotonase"/>
    <property type="match status" value="1"/>
</dbReference>
<organism evidence="1 2">
    <name type="scientific">Batrachochytrium salamandrivorans</name>
    <dbReference type="NCBI Taxonomy" id="1357716"/>
    <lineage>
        <taxon>Eukaryota</taxon>
        <taxon>Fungi</taxon>
        <taxon>Fungi incertae sedis</taxon>
        <taxon>Chytridiomycota</taxon>
        <taxon>Chytridiomycota incertae sedis</taxon>
        <taxon>Chytridiomycetes</taxon>
        <taxon>Rhizophydiales</taxon>
        <taxon>Rhizophydiales incertae sedis</taxon>
        <taxon>Batrachochytrium</taxon>
    </lineage>
</organism>
<evidence type="ECO:0000313" key="1">
    <source>
        <dbReference type="EMBL" id="KAH6585674.1"/>
    </source>
</evidence>
<dbReference type="InterPro" id="IPR029045">
    <property type="entry name" value="ClpP/crotonase-like_dom_sf"/>
</dbReference>
<accession>A0ABQ8ES38</accession>
<proteinExistence type="predicted"/>
<evidence type="ECO:0000313" key="2">
    <source>
        <dbReference type="Proteomes" id="UP001648503"/>
    </source>
</evidence>
<keyword evidence="2" id="KW-1185">Reference proteome</keyword>
<comment type="caution">
    <text evidence="1">The sequence shown here is derived from an EMBL/GenBank/DDBJ whole genome shotgun (WGS) entry which is preliminary data.</text>
</comment>
<reference evidence="1 2" key="1">
    <citation type="submission" date="2021-02" db="EMBL/GenBank/DDBJ databases">
        <title>Variation within the Batrachochytrium salamandrivorans European outbreak.</title>
        <authorList>
            <person name="Kelly M."/>
            <person name="Pasmans F."/>
            <person name="Shea T.P."/>
            <person name="Munoz J.F."/>
            <person name="Carranza S."/>
            <person name="Cuomo C.A."/>
            <person name="Martel A."/>
        </authorList>
    </citation>
    <scope>NUCLEOTIDE SEQUENCE [LARGE SCALE GENOMIC DNA]</scope>
    <source>
        <strain evidence="1 2">AMFP18/2</strain>
    </source>
</reference>
<dbReference type="EMBL" id="JAFCIX010000579">
    <property type="protein sequence ID" value="KAH6585674.1"/>
    <property type="molecule type" value="Genomic_DNA"/>
</dbReference>
<dbReference type="PANTHER" id="PTHR32060">
    <property type="entry name" value="TAIL-SPECIFIC PROTEASE"/>
    <property type="match status" value="1"/>
</dbReference>
<name>A0ABQ8ES38_9FUNG</name>
<gene>
    <name evidence="1" type="ORF">BASA50_001008</name>
</gene>